<keyword evidence="2" id="KW-1185">Reference proteome</keyword>
<dbReference type="AlphaFoldDB" id="A0A7W3N0K7"/>
<dbReference type="RefSeq" id="WP_182706499.1">
    <property type="nucleotide sequence ID" value="NZ_JACJII010000001.1"/>
</dbReference>
<reference evidence="1 2" key="1">
    <citation type="submission" date="2020-08" db="EMBL/GenBank/DDBJ databases">
        <title>Sequencing the genomes of 1000 actinobacteria strains.</title>
        <authorList>
            <person name="Klenk H.-P."/>
        </authorList>
    </citation>
    <scope>NUCLEOTIDE SEQUENCE [LARGE SCALE GENOMIC DNA]</scope>
    <source>
        <strain evidence="1 2">DSM 45823</strain>
    </source>
</reference>
<protein>
    <submittedName>
        <fullName evidence="1">Uncharacterized protein</fullName>
    </submittedName>
</protein>
<dbReference type="EMBL" id="JACJII010000001">
    <property type="protein sequence ID" value="MBA9005284.1"/>
    <property type="molecule type" value="Genomic_DNA"/>
</dbReference>
<sequence>MATEDGYFLGRRPAGVDLSDHTAELPWPDVERAFLIAVNRIPGDLWTGPERYAWRVVTPTFSEFAAKLGLLASP</sequence>
<organism evidence="1 2">
    <name type="scientific">Thermomonospora cellulosilytica</name>
    <dbReference type="NCBI Taxonomy" id="1411118"/>
    <lineage>
        <taxon>Bacteria</taxon>
        <taxon>Bacillati</taxon>
        <taxon>Actinomycetota</taxon>
        <taxon>Actinomycetes</taxon>
        <taxon>Streptosporangiales</taxon>
        <taxon>Thermomonosporaceae</taxon>
        <taxon>Thermomonospora</taxon>
    </lineage>
</organism>
<evidence type="ECO:0000313" key="2">
    <source>
        <dbReference type="Proteomes" id="UP000539313"/>
    </source>
</evidence>
<proteinExistence type="predicted"/>
<accession>A0A7W3N0K7</accession>
<comment type="caution">
    <text evidence="1">The sequence shown here is derived from an EMBL/GenBank/DDBJ whole genome shotgun (WGS) entry which is preliminary data.</text>
</comment>
<dbReference type="Proteomes" id="UP000539313">
    <property type="component" value="Unassembled WGS sequence"/>
</dbReference>
<evidence type="ECO:0000313" key="1">
    <source>
        <dbReference type="EMBL" id="MBA9005284.1"/>
    </source>
</evidence>
<gene>
    <name evidence="1" type="ORF">HNR21_004166</name>
</gene>
<name>A0A7W3N0K7_9ACTN</name>